<keyword evidence="2" id="KW-0805">Transcription regulation</keyword>
<evidence type="ECO:0000313" key="5">
    <source>
        <dbReference type="EMBL" id="MBB3188359.1"/>
    </source>
</evidence>
<dbReference type="GO" id="GO:0045892">
    <property type="term" value="P:negative regulation of DNA-templated transcription"/>
    <property type="evidence" value="ECO:0007669"/>
    <property type="project" value="InterPro"/>
</dbReference>
<accession>A0A7W5H387</accession>
<name>A0A7W5H387_9PORP</name>
<dbReference type="PIRSF" id="PIRSF019455">
    <property type="entry name" value="CopR_AtkY"/>
    <property type="match status" value="1"/>
</dbReference>
<keyword evidence="4" id="KW-0804">Transcription</keyword>
<dbReference type="Pfam" id="PF03965">
    <property type="entry name" value="Penicillinase_R"/>
    <property type="match status" value="1"/>
</dbReference>
<proteinExistence type="inferred from homology"/>
<gene>
    <name evidence="5" type="ORF">FHX64_002557</name>
</gene>
<reference evidence="5 6" key="1">
    <citation type="submission" date="2020-08" db="EMBL/GenBank/DDBJ databases">
        <title>Genomic Encyclopedia of Type Strains, Phase IV (KMG-IV): sequencing the most valuable type-strain genomes for metagenomic binning, comparative biology and taxonomic classification.</title>
        <authorList>
            <person name="Goeker M."/>
        </authorList>
    </citation>
    <scope>NUCLEOTIDE SEQUENCE [LARGE SCALE GENOMIC DNA]</scope>
    <source>
        <strain evidence="5 6">DSM 27471</strain>
    </source>
</reference>
<keyword evidence="3" id="KW-0238">DNA-binding</keyword>
<evidence type="ECO:0000256" key="2">
    <source>
        <dbReference type="ARBA" id="ARBA00023015"/>
    </source>
</evidence>
<dbReference type="AlphaFoldDB" id="A0A7W5H387"/>
<dbReference type="Gene3D" id="1.10.10.10">
    <property type="entry name" value="Winged helix-like DNA-binding domain superfamily/Winged helix DNA-binding domain"/>
    <property type="match status" value="1"/>
</dbReference>
<evidence type="ECO:0000256" key="4">
    <source>
        <dbReference type="ARBA" id="ARBA00023163"/>
    </source>
</evidence>
<dbReference type="InterPro" id="IPR005650">
    <property type="entry name" value="BlaI_family"/>
</dbReference>
<comment type="similarity">
    <text evidence="1">Belongs to the BlaI transcriptional regulatory family.</text>
</comment>
<dbReference type="SUPFAM" id="SSF46785">
    <property type="entry name" value="Winged helix' DNA-binding domain"/>
    <property type="match status" value="1"/>
</dbReference>
<organism evidence="5 6">
    <name type="scientific">Microbacter margulisiae</name>
    <dbReference type="NCBI Taxonomy" id="1350067"/>
    <lineage>
        <taxon>Bacteria</taxon>
        <taxon>Pseudomonadati</taxon>
        <taxon>Bacteroidota</taxon>
        <taxon>Bacteroidia</taxon>
        <taxon>Bacteroidales</taxon>
        <taxon>Porphyromonadaceae</taxon>
        <taxon>Microbacter</taxon>
    </lineage>
</organism>
<evidence type="ECO:0000313" key="6">
    <source>
        <dbReference type="Proteomes" id="UP000544222"/>
    </source>
</evidence>
<sequence length="124" mass="14439">MQQLTKAEEQIMQQLWEMGEGIVADIRDRFPDPKPARNTVSTIIRILEQKEFVSHKAYGKTFVYFPLVSKTEYSKKQITNILHNYFNNSFAGLTSFFAKENNLSVQEIDEIMKTVKDEINNTET</sequence>
<dbReference type="InterPro" id="IPR036390">
    <property type="entry name" value="WH_DNA-bd_sf"/>
</dbReference>
<dbReference type="RefSeq" id="WP_183414112.1">
    <property type="nucleotide sequence ID" value="NZ_JACHYB010000002.1"/>
</dbReference>
<comment type="caution">
    <text evidence="5">The sequence shown here is derived from an EMBL/GenBank/DDBJ whole genome shotgun (WGS) entry which is preliminary data.</text>
</comment>
<dbReference type="GO" id="GO:0003677">
    <property type="term" value="F:DNA binding"/>
    <property type="evidence" value="ECO:0007669"/>
    <property type="project" value="UniProtKB-KW"/>
</dbReference>
<dbReference type="EMBL" id="JACHYB010000002">
    <property type="protein sequence ID" value="MBB3188359.1"/>
    <property type="molecule type" value="Genomic_DNA"/>
</dbReference>
<evidence type="ECO:0000256" key="1">
    <source>
        <dbReference type="ARBA" id="ARBA00011046"/>
    </source>
</evidence>
<protein>
    <submittedName>
        <fullName evidence="5">Putative transcriptional regulator</fullName>
    </submittedName>
</protein>
<dbReference type="Gene3D" id="1.10.4040.10">
    <property type="entry name" value="Penicillinase repressor domain"/>
    <property type="match status" value="1"/>
</dbReference>
<dbReference type="InterPro" id="IPR036388">
    <property type="entry name" value="WH-like_DNA-bd_sf"/>
</dbReference>
<keyword evidence="6" id="KW-1185">Reference proteome</keyword>
<evidence type="ECO:0000256" key="3">
    <source>
        <dbReference type="ARBA" id="ARBA00023125"/>
    </source>
</evidence>
<dbReference type="Proteomes" id="UP000544222">
    <property type="component" value="Unassembled WGS sequence"/>
</dbReference>